<organism evidence="9 10">
    <name type="scientific">Actinia tenebrosa</name>
    <name type="common">Australian red waratah sea anemone</name>
    <dbReference type="NCBI Taxonomy" id="6105"/>
    <lineage>
        <taxon>Eukaryota</taxon>
        <taxon>Metazoa</taxon>
        <taxon>Cnidaria</taxon>
        <taxon>Anthozoa</taxon>
        <taxon>Hexacorallia</taxon>
        <taxon>Actiniaria</taxon>
        <taxon>Actiniidae</taxon>
        <taxon>Actinia</taxon>
    </lineage>
</organism>
<dbReference type="InParanoid" id="A0A6P8J9K2"/>
<keyword evidence="9" id="KW-1185">Reference proteome</keyword>
<feature type="domain" description="Laminin G" evidence="7">
    <location>
        <begin position="213"/>
        <end position="384"/>
    </location>
</feature>
<feature type="signal peptide" evidence="6">
    <location>
        <begin position="1"/>
        <end position="21"/>
    </location>
</feature>
<dbReference type="RefSeq" id="XP_031574453.1">
    <property type="nucleotide sequence ID" value="XM_031718593.1"/>
</dbReference>
<dbReference type="InterPro" id="IPR013320">
    <property type="entry name" value="ConA-like_dom_sf"/>
</dbReference>
<feature type="domain" description="EGF-like" evidence="8">
    <location>
        <begin position="386"/>
        <end position="423"/>
    </location>
</feature>
<dbReference type="InterPro" id="IPR001791">
    <property type="entry name" value="Laminin_G"/>
</dbReference>
<dbReference type="AlphaFoldDB" id="A0A6P8J9K2"/>
<dbReference type="Gene3D" id="2.10.25.10">
    <property type="entry name" value="Laminin"/>
    <property type="match status" value="1"/>
</dbReference>
<reference evidence="10" key="1">
    <citation type="submission" date="2025-08" db="UniProtKB">
        <authorList>
            <consortium name="RefSeq"/>
        </authorList>
    </citation>
    <scope>IDENTIFICATION</scope>
    <source>
        <tissue evidence="10">Tentacle</tissue>
    </source>
</reference>
<dbReference type="KEGG" id="aten:116308211"/>
<dbReference type="CDD" id="cd00110">
    <property type="entry name" value="LamG"/>
    <property type="match status" value="2"/>
</dbReference>
<dbReference type="SUPFAM" id="SSF49899">
    <property type="entry name" value="Concanavalin A-like lectins/glucanases"/>
    <property type="match status" value="2"/>
</dbReference>
<dbReference type="OrthoDB" id="26719at2759"/>
<dbReference type="CDD" id="cd00054">
    <property type="entry name" value="EGF_CA"/>
    <property type="match status" value="1"/>
</dbReference>
<feature type="chain" id="PRO_5028370282" evidence="6">
    <location>
        <begin position="22"/>
        <end position="824"/>
    </location>
</feature>
<evidence type="ECO:0000256" key="5">
    <source>
        <dbReference type="SAM" id="Phobius"/>
    </source>
</evidence>
<keyword evidence="5" id="KW-0472">Membrane</keyword>
<comment type="similarity">
    <text evidence="1">Belongs to the EGF domain peptide family.</text>
</comment>
<dbReference type="Pfam" id="PF02210">
    <property type="entry name" value="Laminin_G_2"/>
    <property type="match status" value="2"/>
</dbReference>
<evidence type="ECO:0000256" key="1">
    <source>
        <dbReference type="ARBA" id="ARBA00006373"/>
    </source>
</evidence>
<sequence length="824" mass="92400">MCRLLRLVVLTVVLNIFTVFGTEITLKGQEYLTYSLKGVSIPADKNFITFRFKTIHPSGLFMYSRGNSDYIQLELINGVLKYTLYLGGEEKTEIQAGKDLFNGVWHTVEVTRKGRKTMLKVDSHTPTTKLIPGSYDHLNLNTYIYIGGMSNIEKRDFGIRALQYRGCLADFQFDKIKLLTEAKESKELLVSTSPYHLVGKIPFRCELEDYRPVTFMTPESYVKVTLPKLPQDNDTFSTSFKFRTFYPQGLLFSRSAIKVKMNVRLHSGKLIYDVTAPNGSKAQIKLGSGLDDGEWHDVNATINPPKVQLTLDEFSRSGFLNISSLLLDFSNKSRMKIFAGKGGPNSKFRGFVGCMLNLKVDSHKIINKYMRKQRYSHGVDISKCATKNRCFPNPCKNRGICSQDWKKFYCDCSNTYFEGETCEKPIFKATCEDYKSLGLDRDAHCILSSGGSSAKDRYTALCNVTDPQRAYTVIRHNLDSGTHVNQGDFTIGMYVHKINYHAASMKQIIALIDLSEHCRQYIRFDCIKSRLLNSPNGPSHAFWVSRDGKKQNYWGGATPGSGKCACAMGKDGKGGNLCTNPSKFCNCDIRDNEWRMDDGYLEEKDLLPVTSVMFHEKSAKSKFVLGQLECWGKKQDVVTKTTVNKLLDNACYPVVEPSTPAPTTQKPTKSSGTTKKPCVPGHDCFDDGVNKTTLLPYHMWTNPKTSPSQTTNDNKRLVLRQDTSKKDSSLGIPAIVLIVCALIILLLLVMKFVLPRIVACVRTHSKRGEYIVPPSGTGYPGRLMPLVAKRSSGRNRQLTHSETPHIANEHGGTNASGGIKSYWV</sequence>
<feature type="compositionally biased region" description="Low complexity" evidence="4">
    <location>
        <begin position="662"/>
        <end position="676"/>
    </location>
</feature>
<evidence type="ECO:0000313" key="9">
    <source>
        <dbReference type="Proteomes" id="UP000515163"/>
    </source>
</evidence>
<evidence type="ECO:0000256" key="2">
    <source>
        <dbReference type="ARBA" id="ARBA00023157"/>
    </source>
</evidence>
<evidence type="ECO:0000259" key="8">
    <source>
        <dbReference type="PROSITE" id="PS50026"/>
    </source>
</evidence>
<keyword evidence="6" id="KW-0732">Signal</keyword>
<dbReference type="GO" id="GO:0016020">
    <property type="term" value="C:membrane"/>
    <property type="evidence" value="ECO:0007669"/>
    <property type="project" value="UniProtKB-SubCell"/>
</dbReference>
<dbReference type="Proteomes" id="UP000515163">
    <property type="component" value="Unplaced"/>
</dbReference>
<dbReference type="SMART" id="SM00282">
    <property type="entry name" value="LamG"/>
    <property type="match status" value="2"/>
</dbReference>
<name>A0A6P8J9K2_ACTTE</name>
<protein>
    <submittedName>
        <fullName evidence="10">Contactin-associated protein-like 2</fullName>
    </submittedName>
</protein>
<dbReference type="Gene3D" id="2.60.120.1000">
    <property type="match status" value="1"/>
</dbReference>
<dbReference type="Gene3D" id="2.60.120.200">
    <property type="match status" value="2"/>
</dbReference>
<comment type="caution">
    <text evidence="3">Lacks conserved residue(s) required for the propagation of feature annotation.</text>
</comment>
<keyword evidence="3" id="KW-0245">EGF-like domain</keyword>
<evidence type="ECO:0000256" key="6">
    <source>
        <dbReference type="SAM" id="SignalP"/>
    </source>
</evidence>
<gene>
    <name evidence="10" type="primary">LOC116308211</name>
</gene>
<dbReference type="InterPro" id="IPR000742">
    <property type="entry name" value="EGF"/>
</dbReference>
<evidence type="ECO:0000259" key="7">
    <source>
        <dbReference type="PROSITE" id="PS50025"/>
    </source>
</evidence>
<keyword evidence="2" id="KW-1015">Disulfide bond</keyword>
<evidence type="ECO:0000256" key="4">
    <source>
        <dbReference type="SAM" id="MobiDB-lite"/>
    </source>
</evidence>
<proteinExistence type="inferred from homology"/>
<feature type="region of interest" description="Disordered" evidence="4">
    <location>
        <begin position="657"/>
        <end position="676"/>
    </location>
</feature>
<feature type="transmembrane region" description="Helical" evidence="5">
    <location>
        <begin position="730"/>
        <end position="754"/>
    </location>
</feature>
<dbReference type="PROSITE" id="PS50026">
    <property type="entry name" value="EGF_3"/>
    <property type="match status" value="1"/>
</dbReference>
<dbReference type="SUPFAM" id="SSF57196">
    <property type="entry name" value="EGF/Laminin"/>
    <property type="match status" value="1"/>
</dbReference>
<accession>A0A6P8J9K2</accession>
<dbReference type="InterPro" id="IPR050372">
    <property type="entry name" value="Neurexin-related_CASP"/>
</dbReference>
<keyword evidence="5" id="KW-0812">Transmembrane</keyword>
<dbReference type="GeneID" id="116308211"/>
<dbReference type="PANTHER" id="PTHR15036:SF49">
    <property type="entry name" value="AXOTACTIN"/>
    <property type="match status" value="1"/>
</dbReference>
<dbReference type="PANTHER" id="PTHR15036">
    <property type="entry name" value="PIKACHURIN-LIKE PROTEIN"/>
    <property type="match status" value="1"/>
</dbReference>
<evidence type="ECO:0000256" key="3">
    <source>
        <dbReference type="PROSITE-ProRule" id="PRU00076"/>
    </source>
</evidence>
<keyword evidence="5" id="KW-1133">Transmembrane helix</keyword>
<feature type="domain" description="Laminin G" evidence="7">
    <location>
        <begin position="23"/>
        <end position="205"/>
    </location>
</feature>
<evidence type="ECO:0000313" key="10">
    <source>
        <dbReference type="RefSeq" id="XP_031574453.1"/>
    </source>
</evidence>
<dbReference type="PROSITE" id="PS50025">
    <property type="entry name" value="LAM_G_DOMAIN"/>
    <property type="match status" value="2"/>
</dbReference>